<dbReference type="InterPro" id="IPR000276">
    <property type="entry name" value="GPCR_Rhodpsn"/>
</dbReference>
<protein>
    <recommendedName>
        <fullName evidence="8">G-protein coupled receptors family 1 profile domain-containing protein</fullName>
    </recommendedName>
</protein>
<evidence type="ECO:0000256" key="1">
    <source>
        <dbReference type="ARBA" id="ARBA00004370"/>
    </source>
</evidence>
<feature type="domain" description="G-protein coupled receptors family 1 profile" evidence="8">
    <location>
        <begin position="29"/>
        <end position="203"/>
    </location>
</feature>
<dbReference type="Proteomes" id="UP001286313">
    <property type="component" value="Unassembled WGS sequence"/>
</dbReference>
<evidence type="ECO:0000256" key="2">
    <source>
        <dbReference type="ARBA" id="ARBA00010663"/>
    </source>
</evidence>
<dbReference type="InterPro" id="IPR052954">
    <property type="entry name" value="GPCR-Ligand_Int"/>
</dbReference>
<keyword evidence="5 7" id="KW-0472">Membrane</keyword>
<dbReference type="Gene3D" id="1.20.1070.10">
    <property type="entry name" value="Rhodopsin 7-helix transmembrane proteins"/>
    <property type="match status" value="2"/>
</dbReference>
<dbReference type="AlphaFoldDB" id="A0AAE1FEM3"/>
<feature type="transmembrane region" description="Helical" evidence="7">
    <location>
        <begin position="92"/>
        <end position="113"/>
    </location>
</feature>
<comment type="similarity">
    <text evidence="2">Belongs to the G-protein coupled receptor 1 family.</text>
</comment>
<comment type="caution">
    <text evidence="9">The sequence shown here is derived from an EMBL/GenBank/DDBJ whole genome shotgun (WGS) entry which is preliminary data.</text>
</comment>
<feature type="transmembrane region" description="Helical" evidence="7">
    <location>
        <begin position="134"/>
        <end position="152"/>
    </location>
</feature>
<feature type="transmembrane region" description="Helical" evidence="7">
    <location>
        <begin position="185"/>
        <end position="206"/>
    </location>
</feature>
<sequence>MVRGTWQQTLVYHLLLYYIPTVVVLGLIGNMVSISVFLRTRLRRRSSSFYLAAMAGSDSACLVLLAARWLFNNSYLPSLALTVLDSSVGCKIINYVGSTVTSIGVWLTVAYTLERCVAVQFPLRRLSMCTVGRAKTTIMGIVMFSAASYLYIPFIYGRSNKFVGCGIYTEYQDVLVTFSVAEMTIMFILPFLVTAALNTIILYCLCTRGGPTNRGRKRIPSKITVDGGGTASRGTVNKHSTSSLPDVKCIVASCKDKHSEEVFPHIAKSTSCGTIYEEDHSNHLTTSQATCTNCLGVRGWPYHSSFSPISLCHQLGSHKTRKQESNTCNVNAFDNDANKHNYGSNSRHSRYSNHINHCCTENKPGVGGFSGLVYVKNQMDIRKLTRNHKALDKSFVRQKVTYKSHSLMILRTPKCIRNHCQVMNTRCECRCVTALFRHHSYTFTNNKNNKDDHHQYRRNNSYTFTNHKNNKGDRDCHRRNQNHSRDDREQDHFHRNLNHNNEDERDRDHRDDSTDSDQPTTASIGTCTSEDPGPSKMNQSSPLAPITVSPLRDEGLSHHHSPTHSVYCQSTPSRSCRLSDLTVPLTSPSTRSQAGSGIKIQGDQDLHQQGYHFTERNPKDFKPAVNRKLWSSCKGRNCFETRDCAHANFTKMLILISTTFLIMHLPSRALRLYVMLHFRSESPGSITEKEKKTLLLLQHVFLCLHYTHSAVNFLLYVLCGSNFRRSLHQLVVSSQIKHIAELGRRWWGMGRGVDSGSGVAGV</sequence>
<reference evidence="9" key="1">
    <citation type="submission" date="2023-10" db="EMBL/GenBank/DDBJ databases">
        <title>Genome assemblies of two species of porcelain crab, Petrolisthes cinctipes and Petrolisthes manimaculis (Anomura: Porcellanidae).</title>
        <authorList>
            <person name="Angst P."/>
        </authorList>
    </citation>
    <scope>NUCLEOTIDE SEQUENCE</scope>
    <source>
        <strain evidence="9">PB745_01</strain>
        <tissue evidence="9">Gill</tissue>
    </source>
</reference>
<accession>A0AAE1FEM3</accession>
<keyword evidence="4 7" id="KW-1133">Transmembrane helix</keyword>
<dbReference type="Pfam" id="PF00001">
    <property type="entry name" value="7tm_1"/>
    <property type="match status" value="1"/>
</dbReference>
<organism evidence="9 10">
    <name type="scientific">Petrolisthes cinctipes</name>
    <name type="common">Flat porcelain crab</name>
    <dbReference type="NCBI Taxonomy" id="88211"/>
    <lineage>
        <taxon>Eukaryota</taxon>
        <taxon>Metazoa</taxon>
        <taxon>Ecdysozoa</taxon>
        <taxon>Arthropoda</taxon>
        <taxon>Crustacea</taxon>
        <taxon>Multicrustacea</taxon>
        <taxon>Malacostraca</taxon>
        <taxon>Eumalacostraca</taxon>
        <taxon>Eucarida</taxon>
        <taxon>Decapoda</taxon>
        <taxon>Pleocyemata</taxon>
        <taxon>Anomura</taxon>
        <taxon>Galatheoidea</taxon>
        <taxon>Porcellanidae</taxon>
        <taxon>Petrolisthes</taxon>
    </lineage>
</organism>
<evidence type="ECO:0000313" key="10">
    <source>
        <dbReference type="Proteomes" id="UP001286313"/>
    </source>
</evidence>
<dbReference type="EMBL" id="JAWQEG010002312">
    <property type="protein sequence ID" value="KAK3872772.1"/>
    <property type="molecule type" value="Genomic_DNA"/>
</dbReference>
<feature type="transmembrane region" description="Helical" evidence="7">
    <location>
        <begin position="15"/>
        <end position="38"/>
    </location>
</feature>
<dbReference type="PRINTS" id="PR00237">
    <property type="entry name" value="GPCRRHODOPSN"/>
</dbReference>
<keyword evidence="10" id="KW-1185">Reference proteome</keyword>
<feature type="region of interest" description="Disordered" evidence="6">
    <location>
        <begin position="462"/>
        <end position="571"/>
    </location>
</feature>
<feature type="transmembrane region" description="Helical" evidence="7">
    <location>
        <begin position="50"/>
        <end position="72"/>
    </location>
</feature>
<dbReference type="PANTHER" id="PTHR46641:SF25">
    <property type="entry name" value="CNMAMIDE RECEPTOR-RELATED"/>
    <property type="match status" value="1"/>
</dbReference>
<name>A0AAE1FEM3_PETCI</name>
<dbReference type="GO" id="GO:0016020">
    <property type="term" value="C:membrane"/>
    <property type="evidence" value="ECO:0007669"/>
    <property type="project" value="UniProtKB-SubCell"/>
</dbReference>
<evidence type="ECO:0000259" key="8">
    <source>
        <dbReference type="PROSITE" id="PS50262"/>
    </source>
</evidence>
<evidence type="ECO:0000313" key="9">
    <source>
        <dbReference type="EMBL" id="KAK3872772.1"/>
    </source>
</evidence>
<comment type="subcellular location">
    <subcellularLocation>
        <location evidence="1">Membrane</location>
    </subcellularLocation>
</comment>
<evidence type="ECO:0000256" key="3">
    <source>
        <dbReference type="ARBA" id="ARBA00022692"/>
    </source>
</evidence>
<feature type="transmembrane region" description="Helical" evidence="7">
    <location>
        <begin position="696"/>
        <end position="719"/>
    </location>
</feature>
<dbReference type="PROSITE" id="PS50262">
    <property type="entry name" value="G_PROTEIN_RECEP_F1_2"/>
    <property type="match status" value="1"/>
</dbReference>
<proteinExistence type="inferred from homology"/>
<dbReference type="InterPro" id="IPR017452">
    <property type="entry name" value="GPCR_Rhodpsn_7TM"/>
</dbReference>
<keyword evidence="3 7" id="KW-0812">Transmembrane</keyword>
<dbReference type="GO" id="GO:0004930">
    <property type="term" value="F:G protein-coupled receptor activity"/>
    <property type="evidence" value="ECO:0007669"/>
    <property type="project" value="InterPro"/>
</dbReference>
<dbReference type="SUPFAM" id="SSF81321">
    <property type="entry name" value="Family A G protein-coupled receptor-like"/>
    <property type="match status" value="2"/>
</dbReference>
<evidence type="ECO:0000256" key="6">
    <source>
        <dbReference type="SAM" id="MobiDB-lite"/>
    </source>
</evidence>
<evidence type="ECO:0000256" key="7">
    <source>
        <dbReference type="SAM" id="Phobius"/>
    </source>
</evidence>
<gene>
    <name evidence="9" type="ORF">Pcinc_022167</name>
</gene>
<feature type="compositionally biased region" description="Polar residues" evidence="6">
    <location>
        <begin position="518"/>
        <end position="529"/>
    </location>
</feature>
<evidence type="ECO:0000256" key="5">
    <source>
        <dbReference type="ARBA" id="ARBA00023136"/>
    </source>
</evidence>
<evidence type="ECO:0000256" key="4">
    <source>
        <dbReference type="ARBA" id="ARBA00022989"/>
    </source>
</evidence>
<feature type="transmembrane region" description="Helical" evidence="7">
    <location>
        <begin position="652"/>
        <end position="676"/>
    </location>
</feature>
<dbReference type="PANTHER" id="PTHR46641">
    <property type="entry name" value="FMRFAMIDE RECEPTOR-RELATED"/>
    <property type="match status" value="1"/>
</dbReference>
<feature type="compositionally biased region" description="Basic and acidic residues" evidence="6">
    <location>
        <begin position="470"/>
        <end position="513"/>
    </location>
</feature>